<gene>
    <name evidence="2" type="ORF">F1F65_16025</name>
</gene>
<keyword evidence="1" id="KW-1133">Transmembrane helix</keyword>
<dbReference type="AlphaFoldDB" id="A0A6C7TCJ3"/>
<name>A0A6C7TCJ3_LISMN</name>
<reference evidence="2" key="1">
    <citation type="submission" date="2019-09" db="EMBL/GenBank/DDBJ databases">
        <authorList>
            <consortium name="GenomeTrakr: Next Generation Sequencing Network for Food Pathogen Tracability"/>
        </authorList>
    </citation>
    <scope>NUCLEOTIDE SEQUENCE</scope>
    <source>
        <strain evidence="2">FDA00014666</strain>
    </source>
</reference>
<organism evidence="2">
    <name type="scientific">Listeria monocytogenes</name>
    <dbReference type="NCBI Taxonomy" id="1639"/>
    <lineage>
        <taxon>Bacteria</taxon>
        <taxon>Bacillati</taxon>
        <taxon>Bacillota</taxon>
        <taxon>Bacilli</taxon>
        <taxon>Bacillales</taxon>
        <taxon>Listeriaceae</taxon>
        <taxon>Listeria</taxon>
    </lineage>
</organism>
<accession>A0A6C7TCJ3</accession>
<comment type="caution">
    <text evidence="2">The sequence shown here is derived from an EMBL/GenBank/DDBJ whole genome shotgun (WGS) entry which is preliminary data.</text>
</comment>
<evidence type="ECO:0000313" key="2">
    <source>
        <dbReference type="EMBL" id="ECR2347421.1"/>
    </source>
</evidence>
<evidence type="ECO:0000256" key="1">
    <source>
        <dbReference type="SAM" id="Phobius"/>
    </source>
</evidence>
<protein>
    <submittedName>
        <fullName evidence="2">Uncharacterized protein</fullName>
    </submittedName>
</protein>
<feature type="transmembrane region" description="Helical" evidence="1">
    <location>
        <begin position="12"/>
        <end position="31"/>
    </location>
</feature>
<keyword evidence="1" id="KW-0812">Transmembrane</keyword>
<sequence length="76" mass="8984">MNYTKKSIIRFKAFLYIINSFYIPFVAFSLIDSLFSDILKWIEEAAKHIEGYIRLNRSGGKGVKVTNFLYNFDFKM</sequence>
<keyword evidence="1" id="KW-0472">Membrane</keyword>
<dbReference type="EMBL" id="AAKFCP010000072">
    <property type="protein sequence ID" value="ECR2347421.1"/>
    <property type="molecule type" value="Genomic_DNA"/>
</dbReference>
<feature type="non-terminal residue" evidence="2">
    <location>
        <position position="76"/>
    </location>
</feature>
<proteinExistence type="predicted"/>